<dbReference type="PROSITE" id="PS00409">
    <property type="entry name" value="PROKAR_NTER_METHYL"/>
    <property type="match status" value="1"/>
</dbReference>
<evidence type="ECO:0000313" key="2">
    <source>
        <dbReference type="EMBL" id="TPG30688.1"/>
    </source>
</evidence>
<proteinExistence type="predicted"/>
<organism evidence="2 3">
    <name type="scientific">Variovorax guangxiensis</name>
    <dbReference type="NCBI Taxonomy" id="1775474"/>
    <lineage>
        <taxon>Bacteria</taxon>
        <taxon>Pseudomonadati</taxon>
        <taxon>Pseudomonadota</taxon>
        <taxon>Betaproteobacteria</taxon>
        <taxon>Burkholderiales</taxon>
        <taxon>Comamonadaceae</taxon>
        <taxon>Variovorax</taxon>
    </lineage>
</organism>
<dbReference type="AlphaFoldDB" id="A0A502DYU6"/>
<dbReference type="EMBL" id="RCZI01000001">
    <property type="protein sequence ID" value="TPG30688.1"/>
    <property type="molecule type" value="Genomic_DNA"/>
</dbReference>
<keyword evidence="1" id="KW-1133">Transmembrane helix</keyword>
<evidence type="ECO:0000313" key="3">
    <source>
        <dbReference type="Proteomes" id="UP000319212"/>
    </source>
</evidence>
<dbReference type="Pfam" id="PF07963">
    <property type="entry name" value="N_methyl"/>
    <property type="match status" value="1"/>
</dbReference>
<dbReference type="OrthoDB" id="8780389at2"/>
<feature type="transmembrane region" description="Helical" evidence="1">
    <location>
        <begin position="20"/>
        <end position="43"/>
    </location>
</feature>
<dbReference type="Pfam" id="PF16074">
    <property type="entry name" value="PilW"/>
    <property type="match status" value="1"/>
</dbReference>
<comment type="caution">
    <text evidence="2">The sequence shown here is derived from an EMBL/GenBank/DDBJ whole genome shotgun (WGS) entry which is preliminary data.</text>
</comment>
<dbReference type="RefSeq" id="WP_140838885.1">
    <property type="nucleotide sequence ID" value="NZ_RCZI01000001.1"/>
</dbReference>
<keyword evidence="1" id="KW-0812">Transmembrane</keyword>
<accession>A0A502DYU6</accession>
<gene>
    <name evidence="2" type="ORF">EAH82_04260</name>
</gene>
<keyword evidence="1" id="KW-0472">Membrane</keyword>
<name>A0A502DYU6_9BURK</name>
<dbReference type="InterPro" id="IPR032092">
    <property type="entry name" value="PilW"/>
</dbReference>
<dbReference type="GO" id="GO:0043683">
    <property type="term" value="P:type IV pilus assembly"/>
    <property type="evidence" value="ECO:0007669"/>
    <property type="project" value="InterPro"/>
</dbReference>
<evidence type="ECO:0000256" key="1">
    <source>
        <dbReference type="SAM" id="Phobius"/>
    </source>
</evidence>
<dbReference type="InterPro" id="IPR012902">
    <property type="entry name" value="N_methyl_site"/>
</dbReference>
<sequence>MLSRPTASERCGAQQRGVTLVELMVAMTIGLVVVLAATVAFLAGKKLFNTDADIQGAQDSLRFARHVVQSVVRQAGYVDYAPDRMTDGMAVAASSAVLQESNSADDLNVVGAANAVVNRTDRGVGANDSDKTSLNDSLLVRFFGRSKADEDAADSTIIDCLGNKQKGPSASPTAADRAWSFFFVSSTGDGEPALYCKYRAASGDFRSEPLARGVEKFKVAYGYDADGDSVPDAWLDAKGIAAKAQESGAPTNAAWQKVVAVRVGIVVRSDRPNGDLRKLKGHDDKLYPLGEEFKDSVSFDPPDDGRFRLVSTFTLMLRNVMKDPA</sequence>
<dbReference type="NCBIfam" id="TIGR02532">
    <property type="entry name" value="IV_pilin_GFxxxE"/>
    <property type="match status" value="1"/>
</dbReference>
<reference evidence="2 3" key="1">
    <citation type="journal article" date="2019" name="Environ. Microbiol.">
        <title>Species interactions and distinct microbial communities in high Arctic permafrost affected cryosols are associated with the CH4 and CO2 gas fluxes.</title>
        <authorList>
            <person name="Altshuler I."/>
            <person name="Hamel J."/>
            <person name="Turney S."/>
            <person name="Magnuson E."/>
            <person name="Levesque R."/>
            <person name="Greer C."/>
            <person name="Whyte L.G."/>
        </authorList>
    </citation>
    <scope>NUCLEOTIDE SEQUENCE [LARGE SCALE GENOMIC DNA]</scope>
    <source>
        <strain evidence="2 3">S06.C</strain>
    </source>
</reference>
<protein>
    <submittedName>
        <fullName evidence="2">Prepilin-type N-terminal cleavage/methylation domain-containing protein</fullName>
    </submittedName>
</protein>
<dbReference type="Proteomes" id="UP000319212">
    <property type="component" value="Unassembled WGS sequence"/>
</dbReference>